<keyword evidence="2" id="KW-1185">Reference proteome</keyword>
<accession>A0A0L0H6F3</accession>
<gene>
    <name evidence="1" type="ORF">SPPG_09523</name>
</gene>
<dbReference type="RefSeq" id="XP_016604343.1">
    <property type="nucleotide sequence ID" value="XM_016757695.1"/>
</dbReference>
<reference evidence="1 2" key="1">
    <citation type="submission" date="2009-08" db="EMBL/GenBank/DDBJ databases">
        <title>The Genome Sequence of Spizellomyces punctatus strain DAOM BR117.</title>
        <authorList>
            <consortium name="The Broad Institute Genome Sequencing Platform"/>
            <person name="Russ C."/>
            <person name="Cuomo C."/>
            <person name="Shea T."/>
            <person name="Young S.K."/>
            <person name="Zeng Q."/>
            <person name="Koehrsen M."/>
            <person name="Haas B."/>
            <person name="Borodovsky M."/>
            <person name="Guigo R."/>
            <person name="Alvarado L."/>
            <person name="Berlin A."/>
            <person name="Bochicchio J."/>
            <person name="Borenstein D."/>
            <person name="Chapman S."/>
            <person name="Chen Z."/>
            <person name="Engels R."/>
            <person name="Freedman E."/>
            <person name="Gellesch M."/>
            <person name="Goldberg J."/>
            <person name="Griggs A."/>
            <person name="Gujja S."/>
            <person name="Heiman D."/>
            <person name="Hepburn T."/>
            <person name="Howarth C."/>
            <person name="Jen D."/>
            <person name="Larson L."/>
            <person name="Lewis B."/>
            <person name="Mehta T."/>
            <person name="Park D."/>
            <person name="Pearson M."/>
            <person name="Roberts A."/>
            <person name="Saif S."/>
            <person name="Shenoy N."/>
            <person name="Sisk P."/>
            <person name="Stolte C."/>
            <person name="Sykes S."/>
            <person name="Thomson T."/>
            <person name="Walk T."/>
            <person name="White J."/>
            <person name="Yandava C."/>
            <person name="Burger G."/>
            <person name="Gray M.W."/>
            <person name="Holland P.W.H."/>
            <person name="King N."/>
            <person name="Lang F.B.F."/>
            <person name="Roger A.J."/>
            <person name="Ruiz-Trillo I."/>
            <person name="Lander E."/>
            <person name="Nusbaum C."/>
        </authorList>
    </citation>
    <scope>NUCLEOTIDE SEQUENCE [LARGE SCALE GENOMIC DNA]</scope>
    <source>
        <strain evidence="1 2">DAOM BR117</strain>
    </source>
</reference>
<protein>
    <submittedName>
        <fullName evidence="1">Uncharacterized protein</fullName>
    </submittedName>
</protein>
<dbReference type="EMBL" id="KQ257469">
    <property type="protein sequence ID" value="KNC96303.1"/>
    <property type="molecule type" value="Genomic_DNA"/>
</dbReference>
<dbReference type="Proteomes" id="UP000053201">
    <property type="component" value="Unassembled WGS sequence"/>
</dbReference>
<proteinExistence type="predicted"/>
<dbReference type="GeneID" id="27692648"/>
<evidence type="ECO:0000313" key="2">
    <source>
        <dbReference type="Proteomes" id="UP000053201"/>
    </source>
</evidence>
<dbReference type="AlphaFoldDB" id="A0A0L0H6F3"/>
<sequence length="167" mass="18972">MGISKTIKEIQSFHPPVNPAVAVVLKRVDRTHICPTYTPAVFRHVTTSPKRTCSNNSAAMLVMLHHDLFREIGIADFETEKTFFVLNRAHILAIDADQLFQVIQIQNILEAFTAKSNASTTPVWILMFHQVIVLQGIIRFTDRLRIVCCVFRVRCGNTCENGEQQSY</sequence>
<evidence type="ECO:0000313" key="1">
    <source>
        <dbReference type="EMBL" id="KNC96303.1"/>
    </source>
</evidence>
<dbReference type="InParanoid" id="A0A0L0H6F3"/>
<name>A0A0L0H6F3_SPIPD</name>
<organism evidence="1 2">
    <name type="scientific">Spizellomyces punctatus (strain DAOM BR117)</name>
    <dbReference type="NCBI Taxonomy" id="645134"/>
    <lineage>
        <taxon>Eukaryota</taxon>
        <taxon>Fungi</taxon>
        <taxon>Fungi incertae sedis</taxon>
        <taxon>Chytridiomycota</taxon>
        <taxon>Chytridiomycota incertae sedis</taxon>
        <taxon>Chytridiomycetes</taxon>
        <taxon>Spizellomycetales</taxon>
        <taxon>Spizellomycetaceae</taxon>
        <taxon>Spizellomyces</taxon>
    </lineage>
</organism>
<dbReference type="VEuPathDB" id="FungiDB:SPPG_09523"/>